<dbReference type="PANTHER" id="PTHR10961">
    <property type="entry name" value="PEROXISOMAL SARCOSINE OXIDASE"/>
    <property type="match status" value="1"/>
</dbReference>
<dbReference type="GO" id="GO:0051698">
    <property type="term" value="F:saccharopine oxidase activity"/>
    <property type="evidence" value="ECO:0007669"/>
    <property type="project" value="TreeGrafter"/>
</dbReference>
<feature type="domain" description="FAD dependent oxidoreductase" evidence="6">
    <location>
        <begin position="9"/>
        <end position="390"/>
    </location>
</feature>
<dbReference type="GO" id="GO:0008115">
    <property type="term" value="F:sarcosine oxidase activity"/>
    <property type="evidence" value="ECO:0007669"/>
    <property type="project" value="TreeGrafter"/>
</dbReference>
<dbReference type="GO" id="GO:0050660">
    <property type="term" value="F:flavin adenine dinucleotide binding"/>
    <property type="evidence" value="ECO:0007669"/>
    <property type="project" value="InterPro"/>
</dbReference>
<dbReference type="InterPro" id="IPR006076">
    <property type="entry name" value="FAD-dep_OxRdtase"/>
</dbReference>
<dbReference type="Proteomes" id="UP000469558">
    <property type="component" value="Unassembled WGS sequence"/>
</dbReference>
<evidence type="ECO:0000313" key="7">
    <source>
        <dbReference type="EMBL" id="TVY81091.1"/>
    </source>
</evidence>
<dbReference type="AlphaFoldDB" id="A0A8T9C606"/>
<dbReference type="EMBL" id="QGMK01000552">
    <property type="protein sequence ID" value="TVY81091.1"/>
    <property type="molecule type" value="Genomic_DNA"/>
</dbReference>
<comment type="similarity">
    <text evidence="2">Belongs to the MSOX/MTOX family.</text>
</comment>
<accession>A0A8T9C606</accession>
<evidence type="ECO:0000259" key="6">
    <source>
        <dbReference type="Pfam" id="PF01266"/>
    </source>
</evidence>
<keyword evidence="8" id="KW-1185">Reference proteome</keyword>
<keyword evidence="5" id="KW-0560">Oxidoreductase</keyword>
<dbReference type="InterPro" id="IPR036188">
    <property type="entry name" value="FAD/NAD-bd_sf"/>
</dbReference>
<dbReference type="InterPro" id="IPR045170">
    <property type="entry name" value="MTOX"/>
</dbReference>
<comment type="cofactor">
    <cofactor evidence="1">
        <name>FAD</name>
        <dbReference type="ChEBI" id="CHEBI:57692"/>
    </cofactor>
</comment>
<dbReference type="Gene3D" id="3.50.50.60">
    <property type="entry name" value="FAD/NAD(P)-binding domain"/>
    <property type="match status" value="1"/>
</dbReference>
<evidence type="ECO:0000256" key="1">
    <source>
        <dbReference type="ARBA" id="ARBA00001974"/>
    </source>
</evidence>
<reference evidence="7 8" key="1">
    <citation type="submission" date="2018-05" db="EMBL/GenBank/DDBJ databases">
        <title>Genome sequencing and assembly of the regulated plant pathogen Lachnellula willkommii and related sister species for the development of diagnostic species identification markers.</title>
        <authorList>
            <person name="Giroux E."/>
            <person name="Bilodeau G."/>
        </authorList>
    </citation>
    <scope>NUCLEOTIDE SEQUENCE [LARGE SCALE GENOMIC DNA]</scope>
    <source>
        <strain evidence="7 8">CBS 268.59</strain>
    </source>
</reference>
<evidence type="ECO:0000313" key="8">
    <source>
        <dbReference type="Proteomes" id="UP000469558"/>
    </source>
</evidence>
<evidence type="ECO:0000256" key="4">
    <source>
        <dbReference type="ARBA" id="ARBA00022827"/>
    </source>
</evidence>
<evidence type="ECO:0000256" key="5">
    <source>
        <dbReference type="ARBA" id="ARBA00023002"/>
    </source>
</evidence>
<evidence type="ECO:0000256" key="3">
    <source>
        <dbReference type="ARBA" id="ARBA00022630"/>
    </source>
</evidence>
<dbReference type="OrthoDB" id="2219495at2759"/>
<organism evidence="7 8">
    <name type="scientific">Lachnellula suecica</name>
    <dbReference type="NCBI Taxonomy" id="602035"/>
    <lineage>
        <taxon>Eukaryota</taxon>
        <taxon>Fungi</taxon>
        <taxon>Dikarya</taxon>
        <taxon>Ascomycota</taxon>
        <taxon>Pezizomycotina</taxon>
        <taxon>Leotiomycetes</taxon>
        <taxon>Helotiales</taxon>
        <taxon>Lachnaceae</taxon>
        <taxon>Lachnellula</taxon>
    </lineage>
</organism>
<dbReference type="PANTHER" id="PTHR10961:SF37">
    <property type="entry name" value="FAD DEPENDENT OXIDOREDUCTASE DOMAIN-CONTAINING PROTEIN"/>
    <property type="match status" value="1"/>
</dbReference>
<dbReference type="SUPFAM" id="SSF51905">
    <property type="entry name" value="FAD/NAD(P)-binding domain"/>
    <property type="match status" value="1"/>
</dbReference>
<dbReference type="Pfam" id="PF01266">
    <property type="entry name" value="DAO"/>
    <property type="match status" value="1"/>
</dbReference>
<gene>
    <name evidence="7" type="primary">fap1_1</name>
    <name evidence="7" type="ORF">LSUE1_G005437</name>
</gene>
<name>A0A8T9C606_9HELO</name>
<dbReference type="Gene3D" id="3.30.9.10">
    <property type="entry name" value="D-Amino Acid Oxidase, subunit A, domain 2"/>
    <property type="match status" value="1"/>
</dbReference>
<evidence type="ECO:0000256" key="2">
    <source>
        <dbReference type="ARBA" id="ARBA00010989"/>
    </source>
</evidence>
<keyword evidence="3" id="KW-0285">Flavoprotein</keyword>
<proteinExistence type="inferred from homology"/>
<comment type="caution">
    <text evidence="7">The sequence shown here is derived from an EMBL/GenBank/DDBJ whole genome shotgun (WGS) entry which is preliminary data.</text>
</comment>
<keyword evidence="4" id="KW-0274">FAD</keyword>
<protein>
    <submittedName>
        <fullName evidence="7">L-pipecolate oxidase</fullName>
    </submittedName>
</protein>
<sequence length="427" mass="46952">MSSAKSPSYLIIGAGVFGASTAYHLSKSYPGASVLLVDRSATYPCPLAASHDFNKIIRADYSNPLYCKLAVEVRDSWESDSLYKKFYHETGMVVVEDTALGRRIIKTYEDMKVQHSISMVQVGEIKQLYSGLFQDTDCQDVEELFINPDAGWAEATSAVTAVIEASIANGVEYIQGDIERLVFDDNGSCTGAMTRDGILLVADKVILSTGAGTAKLLAESAPHRPDLQSGDRITAAAVVTAIVKLTEEQMKTFGKVPVFINDIAGVMGQIIPPTFDGLLKFCVDSSFKNTSLHEPSGQMISAPPESADQGQHTISKRLQDECHRVVKGIFGKELSEYKFDSFRICWDGITPNQDFILSSHPSCDNLYIATGGSFHGWKFLPIIGKYVVQMLDGKLEDELQKKWAWDREQTGSAHEKVIPKRELKDLS</sequence>